<sequence>MTDGGYTGDRFALLSKLLAQRHQWQTFTVIPERWVVERSLSWFEKCRRLWKNGERKLNTSVQVVNLAFLAVFLKKL</sequence>
<dbReference type="PANTHER" id="PTHR30007:SF0">
    <property type="entry name" value="TRANSPOSASE"/>
    <property type="match status" value="1"/>
</dbReference>
<dbReference type="AlphaFoldDB" id="A0A4P2SNC9"/>
<protein>
    <submittedName>
        <fullName evidence="1">Uncharacterized protein</fullName>
    </submittedName>
</protein>
<organism evidence="1 2">
    <name type="scientific">Candidatus Williamhamiltonella defendens</name>
    <dbReference type="NCBI Taxonomy" id="138072"/>
    <lineage>
        <taxon>Bacteria</taxon>
        <taxon>Pseudomonadati</taxon>
        <taxon>Pseudomonadota</taxon>
        <taxon>Gammaproteobacteria</taxon>
        <taxon>Enterobacterales</taxon>
        <taxon>Enterobacteriaceae</taxon>
        <taxon>aphid secondary symbionts</taxon>
        <taxon>Candidatus Williamhamiltonella</taxon>
    </lineage>
</organism>
<evidence type="ECO:0000313" key="2">
    <source>
        <dbReference type="Proteomes" id="UP000792865"/>
    </source>
</evidence>
<gene>
    <name evidence="1" type="ORF">CJJ18_08725</name>
</gene>
<name>A0A4P2SNC9_9ENTR</name>
<reference evidence="1" key="1">
    <citation type="submission" date="2017-08" db="EMBL/GenBank/DDBJ databases">
        <title>Genome sequence of Candidatus Hamiltonella defensa from Acyrthosiphon pisum strain MI47.</title>
        <authorList>
            <person name="Patel V.A."/>
            <person name="Chevignon G."/>
            <person name="Russell J.A."/>
            <person name="Oliver K.M."/>
        </authorList>
    </citation>
    <scope>NUCLEOTIDE SEQUENCE</scope>
    <source>
        <strain evidence="1">MI47</strain>
    </source>
</reference>
<proteinExistence type="predicted"/>
<dbReference type="PANTHER" id="PTHR30007">
    <property type="entry name" value="PHP DOMAIN PROTEIN"/>
    <property type="match status" value="1"/>
</dbReference>
<accession>A0A4P2SNC9</accession>
<evidence type="ECO:0000313" key="1">
    <source>
        <dbReference type="EMBL" id="ASV34046.1"/>
    </source>
</evidence>
<dbReference type="Proteomes" id="UP000792865">
    <property type="component" value="Chromosome"/>
</dbReference>
<dbReference type="EMBL" id="CP022932">
    <property type="protein sequence ID" value="ASV34046.1"/>
    <property type="molecule type" value="Genomic_DNA"/>
</dbReference>